<sequence>MRCRVGIQSLPEYELVSFCQATNVRHRINGGMEYFQIGSATTQSGSVLMFHATGFVIGLLLRLLTSPMRYLAEFFTSVVSVNC</sequence>
<organism evidence="2 3">
    <name type="scientific">Terfezia boudieri ATCC MYA-4762</name>
    <dbReference type="NCBI Taxonomy" id="1051890"/>
    <lineage>
        <taxon>Eukaryota</taxon>
        <taxon>Fungi</taxon>
        <taxon>Dikarya</taxon>
        <taxon>Ascomycota</taxon>
        <taxon>Pezizomycotina</taxon>
        <taxon>Pezizomycetes</taxon>
        <taxon>Pezizales</taxon>
        <taxon>Pezizaceae</taxon>
        <taxon>Terfezia</taxon>
    </lineage>
</organism>
<dbReference type="EMBL" id="ML121533">
    <property type="protein sequence ID" value="RPB26753.1"/>
    <property type="molecule type" value="Genomic_DNA"/>
</dbReference>
<keyword evidence="1" id="KW-0472">Membrane</keyword>
<name>A0A3N4LV26_9PEZI</name>
<proteinExistence type="predicted"/>
<feature type="transmembrane region" description="Helical" evidence="1">
    <location>
        <begin position="48"/>
        <end position="65"/>
    </location>
</feature>
<evidence type="ECO:0000256" key="1">
    <source>
        <dbReference type="SAM" id="Phobius"/>
    </source>
</evidence>
<gene>
    <name evidence="2" type="ORF">L211DRAFT_650958</name>
</gene>
<evidence type="ECO:0000313" key="3">
    <source>
        <dbReference type="Proteomes" id="UP000267821"/>
    </source>
</evidence>
<dbReference type="Proteomes" id="UP000267821">
    <property type="component" value="Unassembled WGS sequence"/>
</dbReference>
<accession>A0A3N4LV26</accession>
<dbReference type="AlphaFoldDB" id="A0A3N4LV26"/>
<reference evidence="2 3" key="1">
    <citation type="journal article" date="2018" name="Nat. Ecol. Evol.">
        <title>Pezizomycetes genomes reveal the molecular basis of ectomycorrhizal truffle lifestyle.</title>
        <authorList>
            <person name="Murat C."/>
            <person name="Payen T."/>
            <person name="Noel B."/>
            <person name="Kuo A."/>
            <person name="Morin E."/>
            <person name="Chen J."/>
            <person name="Kohler A."/>
            <person name="Krizsan K."/>
            <person name="Balestrini R."/>
            <person name="Da Silva C."/>
            <person name="Montanini B."/>
            <person name="Hainaut M."/>
            <person name="Levati E."/>
            <person name="Barry K.W."/>
            <person name="Belfiori B."/>
            <person name="Cichocki N."/>
            <person name="Clum A."/>
            <person name="Dockter R.B."/>
            <person name="Fauchery L."/>
            <person name="Guy J."/>
            <person name="Iotti M."/>
            <person name="Le Tacon F."/>
            <person name="Lindquist E.A."/>
            <person name="Lipzen A."/>
            <person name="Malagnac F."/>
            <person name="Mello A."/>
            <person name="Molinier V."/>
            <person name="Miyauchi S."/>
            <person name="Poulain J."/>
            <person name="Riccioni C."/>
            <person name="Rubini A."/>
            <person name="Sitrit Y."/>
            <person name="Splivallo R."/>
            <person name="Traeger S."/>
            <person name="Wang M."/>
            <person name="Zifcakova L."/>
            <person name="Wipf D."/>
            <person name="Zambonelli A."/>
            <person name="Paolocci F."/>
            <person name="Nowrousian M."/>
            <person name="Ottonello S."/>
            <person name="Baldrian P."/>
            <person name="Spatafora J.W."/>
            <person name="Henrissat B."/>
            <person name="Nagy L.G."/>
            <person name="Aury J.M."/>
            <person name="Wincker P."/>
            <person name="Grigoriev I.V."/>
            <person name="Bonfante P."/>
            <person name="Martin F.M."/>
        </authorList>
    </citation>
    <scope>NUCLEOTIDE SEQUENCE [LARGE SCALE GENOMIC DNA]</scope>
    <source>
        <strain evidence="2 3">ATCC MYA-4762</strain>
    </source>
</reference>
<dbReference type="InParanoid" id="A0A3N4LV26"/>
<keyword evidence="1" id="KW-0812">Transmembrane</keyword>
<keyword evidence="3" id="KW-1185">Reference proteome</keyword>
<protein>
    <submittedName>
        <fullName evidence="2">Uncharacterized protein</fullName>
    </submittedName>
</protein>
<keyword evidence="1" id="KW-1133">Transmembrane helix</keyword>
<evidence type="ECO:0000313" key="2">
    <source>
        <dbReference type="EMBL" id="RPB26753.1"/>
    </source>
</evidence>